<keyword evidence="4" id="KW-0045">Antibiotic biosynthesis</keyword>
<dbReference type="PANTHER" id="PTHR10696">
    <property type="entry name" value="GAMMA-BUTYROBETAINE HYDROXYLASE-RELATED"/>
    <property type="match status" value="1"/>
</dbReference>
<name>A0A3R9FLT7_9PSEU</name>
<dbReference type="SUPFAM" id="SSF51197">
    <property type="entry name" value="Clavaminate synthase-like"/>
    <property type="match status" value="1"/>
</dbReference>
<keyword evidence="2" id="KW-0560">Oxidoreductase</keyword>
<dbReference type="GO" id="GO:0017000">
    <property type="term" value="P:antibiotic biosynthetic process"/>
    <property type="evidence" value="ECO:0007669"/>
    <property type="project" value="UniProtKB-KW"/>
</dbReference>
<feature type="domain" description="TauD/TfdA-like" evidence="5">
    <location>
        <begin position="16"/>
        <end position="240"/>
    </location>
</feature>
<dbReference type="InterPro" id="IPR042098">
    <property type="entry name" value="TauD-like_sf"/>
</dbReference>
<evidence type="ECO:0000256" key="3">
    <source>
        <dbReference type="ARBA" id="ARBA00023004"/>
    </source>
</evidence>
<dbReference type="Proteomes" id="UP000267081">
    <property type="component" value="Unassembled WGS sequence"/>
</dbReference>
<evidence type="ECO:0000313" key="7">
    <source>
        <dbReference type="Proteomes" id="UP000267081"/>
    </source>
</evidence>
<dbReference type="InterPro" id="IPR003819">
    <property type="entry name" value="TauD/TfdA-like"/>
</dbReference>
<keyword evidence="7" id="KW-1185">Reference proteome</keyword>
<dbReference type="InterPro" id="IPR050411">
    <property type="entry name" value="AlphaKG_dependent_hydroxylases"/>
</dbReference>
<protein>
    <recommendedName>
        <fullName evidence="5">TauD/TfdA-like domain-containing protein</fullName>
    </recommendedName>
</protein>
<sequence>MTTDAALSVLSQATYSDTELDLDRVHAALSSVGYVYITDVPEGFDYVAQLSRLGPPSPQFDGVTVREVRPEPGIDNTVYSASNTRELLPHTEWFEYPGLPPRYVSLWCLQPADGPGGETTLADSHALMRELAPDHVEHLATKVYPWRPSAALERFGVSFSAQHPLVVEHEHGRLVRFPCDDRCSAFDEPMGRYLELGRSFFERNHIAIRIEKNAILVWDNWRMMHARNAFTDQRRHLRRLLIADC</sequence>
<evidence type="ECO:0000256" key="4">
    <source>
        <dbReference type="ARBA" id="ARBA00023194"/>
    </source>
</evidence>
<evidence type="ECO:0000256" key="2">
    <source>
        <dbReference type="ARBA" id="ARBA00023002"/>
    </source>
</evidence>
<dbReference type="PANTHER" id="PTHR10696:SF56">
    <property type="entry name" value="TAUD_TFDA-LIKE DOMAIN-CONTAINING PROTEIN"/>
    <property type="match status" value="1"/>
</dbReference>
<keyword evidence="3" id="KW-0408">Iron</keyword>
<dbReference type="Gene3D" id="3.60.130.10">
    <property type="entry name" value="Clavaminate synthase-like"/>
    <property type="match status" value="1"/>
</dbReference>
<dbReference type="GO" id="GO:0016491">
    <property type="term" value="F:oxidoreductase activity"/>
    <property type="evidence" value="ECO:0007669"/>
    <property type="project" value="UniProtKB-KW"/>
</dbReference>
<accession>A0A3R9FLT7</accession>
<gene>
    <name evidence="6" type="ORF">EIY87_22150</name>
</gene>
<dbReference type="OrthoDB" id="581608at2"/>
<proteinExistence type="predicted"/>
<dbReference type="Pfam" id="PF02668">
    <property type="entry name" value="TauD"/>
    <property type="match status" value="1"/>
</dbReference>
<dbReference type="AlphaFoldDB" id="A0A3R9FLT7"/>
<comment type="caution">
    <text evidence="6">The sequence shown here is derived from an EMBL/GenBank/DDBJ whole genome shotgun (WGS) entry which is preliminary data.</text>
</comment>
<reference evidence="6 7" key="1">
    <citation type="submission" date="2018-12" db="EMBL/GenBank/DDBJ databases">
        <title>Amycolatopsis eburnea sp. nov. actinomycete associate with arbuscular mycorrhiza fungal spore.</title>
        <authorList>
            <person name="Lumyong S."/>
            <person name="Chaiya L."/>
        </authorList>
    </citation>
    <scope>NUCLEOTIDE SEQUENCE [LARGE SCALE GENOMIC DNA]</scope>
    <source>
        <strain evidence="6 7">GLM-1</strain>
    </source>
</reference>
<dbReference type="RefSeq" id="WP_125311246.1">
    <property type="nucleotide sequence ID" value="NZ_RSEC01000048.1"/>
</dbReference>
<evidence type="ECO:0000256" key="1">
    <source>
        <dbReference type="ARBA" id="ARBA00001954"/>
    </source>
</evidence>
<organism evidence="6 7">
    <name type="scientific">Amycolatopsis eburnea</name>
    <dbReference type="NCBI Taxonomy" id="2267691"/>
    <lineage>
        <taxon>Bacteria</taxon>
        <taxon>Bacillati</taxon>
        <taxon>Actinomycetota</taxon>
        <taxon>Actinomycetes</taxon>
        <taxon>Pseudonocardiales</taxon>
        <taxon>Pseudonocardiaceae</taxon>
        <taxon>Amycolatopsis</taxon>
    </lineage>
</organism>
<dbReference type="EMBL" id="RSEC01000048">
    <property type="protein sequence ID" value="RSD16357.1"/>
    <property type="molecule type" value="Genomic_DNA"/>
</dbReference>
<evidence type="ECO:0000259" key="5">
    <source>
        <dbReference type="Pfam" id="PF02668"/>
    </source>
</evidence>
<evidence type="ECO:0000313" key="6">
    <source>
        <dbReference type="EMBL" id="RSD16357.1"/>
    </source>
</evidence>
<comment type="cofactor">
    <cofactor evidence="1">
        <name>Fe(2+)</name>
        <dbReference type="ChEBI" id="CHEBI:29033"/>
    </cofactor>
</comment>